<dbReference type="EMBL" id="GQ422594">
    <property type="protein sequence ID" value="ACU83563.1"/>
    <property type="molecule type" value="Genomic_DNA"/>
</dbReference>
<evidence type="ECO:0000256" key="1">
    <source>
        <dbReference type="ARBA" id="ARBA00022723"/>
    </source>
</evidence>
<name>D0E8J8_UNCHF</name>
<proteinExistence type="predicted"/>
<accession>D0E8J8</accession>
<evidence type="ECO:0000256" key="3">
    <source>
        <dbReference type="ARBA" id="ARBA00023027"/>
    </source>
</evidence>
<dbReference type="GO" id="GO:0051287">
    <property type="term" value="F:NAD binding"/>
    <property type="evidence" value="ECO:0007669"/>
    <property type="project" value="InterPro"/>
</dbReference>
<dbReference type="Gene3D" id="3.40.718.10">
    <property type="entry name" value="Isopropylmalate Dehydrogenase"/>
    <property type="match status" value="1"/>
</dbReference>
<protein>
    <submittedName>
        <fullName evidence="4">Pyridoxal phosphate biosynthesis protein</fullName>
    </submittedName>
</protein>
<dbReference type="GO" id="GO:0046872">
    <property type="term" value="F:metal ion binding"/>
    <property type="evidence" value="ECO:0007669"/>
    <property type="project" value="UniProtKB-KW"/>
</dbReference>
<dbReference type="PANTHER" id="PTHR30004:SF6">
    <property type="entry name" value="D-THREONATE 4-PHOSPHATE DEHYDROGENASE"/>
    <property type="match status" value="1"/>
</dbReference>
<organism evidence="4">
    <name type="scientific">Uncultured bacterium HF130_AEPn_1</name>
    <dbReference type="NCBI Taxonomy" id="663362"/>
    <lineage>
        <taxon>Bacteria</taxon>
        <taxon>environmental samples</taxon>
    </lineage>
</organism>
<dbReference type="SUPFAM" id="SSF53659">
    <property type="entry name" value="Isocitrate/Isopropylmalate dehydrogenase-like"/>
    <property type="match status" value="1"/>
</dbReference>
<keyword evidence="2" id="KW-0560">Oxidoreductase</keyword>
<dbReference type="InterPro" id="IPR005255">
    <property type="entry name" value="PdxA_fam"/>
</dbReference>
<evidence type="ECO:0000256" key="2">
    <source>
        <dbReference type="ARBA" id="ARBA00023002"/>
    </source>
</evidence>
<gene>
    <name evidence="4" type="ORF">ALOHA_HF130_AEPn_1_19</name>
</gene>
<keyword evidence="1" id="KW-0479">Metal-binding</keyword>
<reference evidence="4" key="1">
    <citation type="journal article" date="2010" name="Environ. Microbiol.">
        <title>Widespread known and novel phosphonate utilization pathways in marine bacteria revealed by functional screening and metagenomic analyses.</title>
        <authorList>
            <person name="Martinez A."/>
            <person name="Tyson G.W."/>
            <person name="DeLong E.F."/>
        </authorList>
    </citation>
    <scope>NUCLEOTIDE SEQUENCE</scope>
</reference>
<dbReference type="AlphaFoldDB" id="D0E8J8"/>
<dbReference type="PANTHER" id="PTHR30004">
    <property type="entry name" value="4-HYDROXYTHREONINE-4-PHOSPHATE DEHYDROGENASE"/>
    <property type="match status" value="1"/>
</dbReference>
<evidence type="ECO:0000313" key="4">
    <source>
        <dbReference type="EMBL" id="ACU83563.1"/>
    </source>
</evidence>
<keyword evidence="3" id="KW-0520">NAD</keyword>
<dbReference type="Pfam" id="PF04166">
    <property type="entry name" value="PdxA"/>
    <property type="match status" value="1"/>
</dbReference>
<sequence>MTDNRMKIIICSGEKDSIGPEVTEKALLSLYDKSSLRLNEFKFEIYGPKEKFSKRALGLFELSEPGNALDFVREAVEQQLSGKAHAMVTGPIDKLRWAKVLPGFLGHTGYLGQLCGHEDEPLMAFVGGKMIVSPLTIHLPFKEVPNSINIDFLEKKIFLCVKLLEDIKKSKKVRLAVCGLNPHASDKGLMGDEEEKFISPAIKLVQDKFPEAEITGPLPGDTAFFKAFMEDEHDMVAAIYHDQALAPFKLLHFYDGVNITYGLPIIRTSVDHGTAYELAGKGAADHRSMENAILWAMRLASQKK</sequence>
<dbReference type="GO" id="GO:0016491">
    <property type="term" value="F:oxidoreductase activity"/>
    <property type="evidence" value="ECO:0007669"/>
    <property type="project" value="UniProtKB-KW"/>
</dbReference>